<dbReference type="InterPro" id="IPR006059">
    <property type="entry name" value="SBP"/>
</dbReference>
<evidence type="ECO:0000313" key="3">
    <source>
        <dbReference type="Proteomes" id="UP001499967"/>
    </source>
</evidence>
<organism evidence="2 3">
    <name type="scientific">Pseudonocardia zijingensis</name>
    <dbReference type="NCBI Taxonomy" id="153376"/>
    <lineage>
        <taxon>Bacteria</taxon>
        <taxon>Bacillati</taxon>
        <taxon>Actinomycetota</taxon>
        <taxon>Actinomycetes</taxon>
        <taxon>Pseudonocardiales</taxon>
        <taxon>Pseudonocardiaceae</taxon>
        <taxon>Pseudonocardia</taxon>
    </lineage>
</organism>
<dbReference type="Gene3D" id="3.40.190.10">
    <property type="entry name" value="Periplasmic binding protein-like II"/>
    <property type="match status" value="2"/>
</dbReference>
<dbReference type="PANTHER" id="PTHR43649">
    <property type="entry name" value="ARABINOSE-BINDING PROTEIN-RELATED"/>
    <property type="match status" value="1"/>
</dbReference>
<dbReference type="SUPFAM" id="SSF53850">
    <property type="entry name" value="Periplasmic binding protein-like II"/>
    <property type="match status" value="1"/>
</dbReference>
<dbReference type="RefSeq" id="WP_343944574.1">
    <property type="nucleotide sequence ID" value="NZ_BAAAHP010000176.1"/>
</dbReference>
<protein>
    <submittedName>
        <fullName evidence="2">Extracellular solute-binding protein</fullName>
    </submittedName>
</protein>
<dbReference type="InterPro" id="IPR050490">
    <property type="entry name" value="Bact_solute-bd_prot1"/>
</dbReference>
<accession>A0ABN1N848</accession>
<proteinExistence type="predicted"/>
<feature type="region of interest" description="Disordered" evidence="1">
    <location>
        <begin position="1"/>
        <end position="21"/>
    </location>
</feature>
<dbReference type="Proteomes" id="UP001499967">
    <property type="component" value="Unassembled WGS sequence"/>
</dbReference>
<keyword evidence="3" id="KW-1185">Reference proteome</keyword>
<sequence>MHTAVHMDEPSGVGSRTRRRGRKAGALVAAGTMALVLAACGGGDGGGENTVTVTYRQFGGTRVQENYLTDIKAQFEQAHPGVTLDLQPIQASENEYFTKLQLQMRTPRTSPDAVYEDTFLINSDIDAGYLLPLDDRLAQWAEWDQFEDTAKGAGRALDGKTYGVPDGTDTRGVWFNKEIFARAGLPADWQPKTWDDLLSAARTIKAAVPGVIPFNVYAGKGVGEAASMQGFEMLLYGTGDTLYDQAQQKWVVGSKGFSDALQFLQTVYSEGLGPNPQQALDPNWTNTTTEELIPQGQIAISMEGSWISQDWLETSGAEPWPEWSSVLGWTAMPTQNGQAPGQVSMSGGWTWAIPQNSDNPDMAWEFIKLVSNRENQLKWAIDNVQIPVRKDVADDPSYTGANPSNDFFSSLVPITSYRPAYSLYPRVSNEIQVATEAVITGTDVASAARNYDDQVRSLAGDAVVVASGS</sequence>
<dbReference type="Pfam" id="PF01547">
    <property type="entry name" value="SBP_bac_1"/>
    <property type="match status" value="1"/>
</dbReference>
<comment type="caution">
    <text evidence="2">The sequence shown here is derived from an EMBL/GenBank/DDBJ whole genome shotgun (WGS) entry which is preliminary data.</text>
</comment>
<dbReference type="EMBL" id="BAAAHP010000176">
    <property type="protein sequence ID" value="GAA0896659.1"/>
    <property type="molecule type" value="Genomic_DNA"/>
</dbReference>
<reference evidence="2 3" key="1">
    <citation type="journal article" date="2019" name="Int. J. Syst. Evol. Microbiol.">
        <title>The Global Catalogue of Microorganisms (GCM) 10K type strain sequencing project: providing services to taxonomists for standard genome sequencing and annotation.</title>
        <authorList>
            <consortium name="The Broad Institute Genomics Platform"/>
            <consortium name="The Broad Institute Genome Sequencing Center for Infectious Disease"/>
            <person name="Wu L."/>
            <person name="Ma J."/>
        </authorList>
    </citation>
    <scope>NUCLEOTIDE SEQUENCE [LARGE SCALE GENOMIC DNA]</scope>
    <source>
        <strain evidence="2 3">JCM 11117</strain>
    </source>
</reference>
<name>A0ABN1N848_9PSEU</name>
<dbReference type="PANTHER" id="PTHR43649:SF14">
    <property type="entry name" value="BLR3389 PROTEIN"/>
    <property type="match status" value="1"/>
</dbReference>
<gene>
    <name evidence="2" type="ORF">GCM10009559_55710</name>
</gene>
<evidence type="ECO:0000256" key="1">
    <source>
        <dbReference type="SAM" id="MobiDB-lite"/>
    </source>
</evidence>
<evidence type="ECO:0000313" key="2">
    <source>
        <dbReference type="EMBL" id="GAA0896659.1"/>
    </source>
</evidence>